<gene>
    <name evidence="1" type="ORF">PPSIR1_06136</name>
</gene>
<dbReference type="Gene3D" id="1.10.1740.10">
    <property type="match status" value="1"/>
</dbReference>
<dbReference type="InterPro" id="IPR013325">
    <property type="entry name" value="RNA_pol_sigma_r2"/>
</dbReference>
<reference evidence="1 2" key="1">
    <citation type="submission" date="2007-06" db="EMBL/GenBank/DDBJ databases">
        <authorList>
            <person name="Shimkets L."/>
            <person name="Ferriera S."/>
            <person name="Johnson J."/>
            <person name="Kravitz S."/>
            <person name="Beeson K."/>
            <person name="Sutton G."/>
            <person name="Rogers Y.-H."/>
            <person name="Friedman R."/>
            <person name="Frazier M."/>
            <person name="Venter J.C."/>
        </authorList>
    </citation>
    <scope>NUCLEOTIDE SEQUENCE [LARGE SCALE GENOMIC DNA]</scope>
    <source>
        <strain evidence="1 2">SIR-1</strain>
    </source>
</reference>
<dbReference type="Proteomes" id="UP000005801">
    <property type="component" value="Unassembled WGS sequence"/>
</dbReference>
<dbReference type="SUPFAM" id="SSF88946">
    <property type="entry name" value="Sigma2 domain of RNA polymerase sigma factors"/>
    <property type="match status" value="1"/>
</dbReference>
<proteinExistence type="predicted"/>
<evidence type="ECO:0008006" key="3">
    <source>
        <dbReference type="Google" id="ProtNLM"/>
    </source>
</evidence>
<dbReference type="AlphaFoldDB" id="A6G6V2"/>
<dbReference type="GO" id="GO:0003700">
    <property type="term" value="F:DNA-binding transcription factor activity"/>
    <property type="evidence" value="ECO:0007669"/>
    <property type="project" value="InterPro"/>
</dbReference>
<sequence>MLVHGVDRWLIGYFERRFPYHLARDLAQQSNELIWERFSSFAPVHDEAFARWVGSVARIQALRAARGQSRRDAELGRDVDLSALVHDGTGPITALERQEKRDLLARELDRLAEPFRRAVEDQLAGGDVESFAKKEATAAATIRTRRHRAKIELKRRIRAKLRASATPST</sequence>
<dbReference type="GO" id="GO:0006352">
    <property type="term" value="P:DNA-templated transcription initiation"/>
    <property type="evidence" value="ECO:0007669"/>
    <property type="project" value="InterPro"/>
</dbReference>
<accession>A6G6V2</accession>
<organism evidence="1 2">
    <name type="scientific">Plesiocystis pacifica SIR-1</name>
    <dbReference type="NCBI Taxonomy" id="391625"/>
    <lineage>
        <taxon>Bacteria</taxon>
        <taxon>Pseudomonadati</taxon>
        <taxon>Myxococcota</taxon>
        <taxon>Polyangia</taxon>
        <taxon>Nannocystales</taxon>
        <taxon>Nannocystaceae</taxon>
        <taxon>Plesiocystis</taxon>
    </lineage>
</organism>
<protein>
    <recommendedName>
        <fullName evidence="3">RNA polymerase sigma-70 region 2 domain-containing protein</fullName>
    </recommendedName>
</protein>
<comment type="caution">
    <text evidence="1">The sequence shown here is derived from an EMBL/GenBank/DDBJ whole genome shotgun (WGS) entry which is preliminary data.</text>
</comment>
<keyword evidence="2" id="KW-1185">Reference proteome</keyword>
<evidence type="ECO:0000313" key="2">
    <source>
        <dbReference type="Proteomes" id="UP000005801"/>
    </source>
</evidence>
<evidence type="ECO:0000313" key="1">
    <source>
        <dbReference type="EMBL" id="EDM78405.1"/>
    </source>
</evidence>
<name>A6G6V2_9BACT</name>
<dbReference type="EMBL" id="ABCS01000031">
    <property type="protein sequence ID" value="EDM78405.1"/>
    <property type="molecule type" value="Genomic_DNA"/>
</dbReference>